<dbReference type="KEGG" id="osn:115219266"/>
<dbReference type="SMART" id="SM00282">
    <property type="entry name" value="LamG"/>
    <property type="match status" value="3"/>
</dbReference>
<evidence type="ECO:0000256" key="1">
    <source>
        <dbReference type="PROSITE-ProRule" id="PRU00122"/>
    </source>
</evidence>
<feature type="region of interest" description="Disordered" evidence="2">
    <location>
        <begin position="1051"/>
        <end position="1140"/>
    </location>
</feature>
<dbReference type="Gene3D" id="2.60.120.200">
    <property type="match status" value="3"/>
</dbReference>
<comment type="caution">
    <text evidence="1">Lacks conserved residue(s) required for the propagation of feature annotation.</text>
</comment>
<feature type="compositionally biased region" description="Basic and acidic residues" evidence="2">
    <location>
        <begin position="162"/>
        <end position="171"/>
    </location>
</feature>
<feature type="domain" description="Laminin G" evidence="4">
    <location>
        <begin position="1370"/>
        <end position="1552"/>
    </location>
</feature>
<feature type="region of interest" description="Disordered" evidence="2">
    <location>
        <begin position="823"/>
        <end position="1030"/>
    </location>
</feature>
<feature type="compositionally biased region" description="Basic residues" evidence="2">
    <location>
        <begin position="1262"/>
        <end position="1286"/>
    </location>
</feature>
<dbReference type="RefSeq" id="XP_036364891.1">
    <property type="nucleotide sequence ID" value="XM_036508998.1"/>
</dbReference>
<dbReference type="Pfam" id="PF02210">
    <property type="entry name" value="Laminin_G_2"/>
    <property type="match status" value="1"/>
</dbReference>
<keyword evidence="1" id="KW-1015">Disulfide bond</keyword>
<feature type="compositionally biased region" description="Acidic residues" evidence="2">
    <location>
        <begin position="874"/>
        <end position="890"/>
    </location>
</feature>
<dbReference type="PANTHER" id="PTHR14296">
    <property type="entry name" value="REMODELING AND SPACING FACTOR 1"/>
    <property type="match status" value="1"/>
</dbReference>
<feature type="region of interest" description="Disordered" evidence="2">
    <location>
        <begin position="141"/>
        <end position="192"/>
    </location>
</feature>
<organism evidence="5 6">
    <name type="scientific">Octopus sinensis</name>
    <name type="common">East Asian common octopus</name>
    <dbReference type="NCBI Taxonomy" id="2607531"/>
    <lineage>
        <taxon>Eukaryota</taxon>
        <taxon>Metazoa</taxon>
        <taxon>Spiralia</taxon>
        <taxon>Lophotrochozoa</taxon>
        <taxon>Mollusca</taxon>
        <taxon>Cephalopoda</taxon>
        <taxon>Coleoidea</taxon>
        <taxon>Octopodiformes</taxon>
        <taxon>Octopoda</taxon>
        <taxon>Incirrata</taxon>
        <taxon>Octopodidae</taxon>
        <taxon>Octopus</taxon>
    </lineage>
</organism>
<gene>
    <name evidence="6 7" type="primary">LOC115219266</name>
</gene>
<feature type="compositionally biased region" description="Basic residues" evidence="2">
    <location>
        <begin position="1109"/>
        <end position="1120"/>
    </location>
</feature>
<protein>
    <submittedName>
        <fullName evidence="6 7">Uncharacterized protein LOC115219266 isoform X1</fullName>
    </submittedName>
</protein>
<feature type="compositionally biased region" description="Gly residues" evidence="2">
    <location>
        <begin position="573"/>
        <end position="583"/>
    </location>
</feature>
<feature type="compositionally biased region" description="Basic and acidic residues" evidence="2">
    <location>
        <begin position="851"/>
        <end position="861"/>
    </location>
</feature>
<evidence type="ECO:0000259" key="4">
    <source>
        <dbReference type="PROSITE" id="PS50025"/>
    </source>
</evidence>
<feature type="chain" id="PRO_5045019746" evidence="3">
    <location>
        <begin position="28"/>
        <end position="1907"/>
    </location>
</feature>
<feature type="region of interest" description="Disordered" evidence="2">
    <location>
        <begin position="563"/>
        <end position="593"/>
    </location>
</feature>
<evidence type="ECO:0000256" key="3">
    <source>
        <dbReference type="SAM" id="SignalP"/>
    </source>
</evidence>
<evidence type="ECO:0000313" key="5">
    <source>
        <dbReference type="Proteomes" id="UP000515154"/>
    </source>
</evidence>
<dbReference type="GO" id="GO:0006355">
    <property type="term" value="P:regulation of DNA-templated transcription"/>
    <property type="evidence" value="ECO:0007669"/>
    <property type="project" value="InterPro"/>
</dbReference>
<feature type="compositionally biased region" description="Basic and acidic residues" evidence="2">
    <location>
        <begin position="1249"/>
        <end position="1261"/>
    </location>
</feature>
<feature type="compositionally biased region" description="Basic and acidic residues" evidence="2">
    <location>
        <begin position="1176"/>
        <end position="1201"/>
    </location>
</feature>
<feature type="compositionally biased region" description="Basic and acidic residues" evidence="2">
    <location>
        <begin position="1011"/>
        <end position="1030"/>
    </location>
</feature>
<evidence type="ECO:0000313" key="7">
    <source>
        <dbReference type="RefSeq" id="XP_036364891.1"/>
    </source>
</evidence>
<name>A0A6P7T640_9MOLL</name>
<feature type="compositionally biased region" description="Basic and acidic residues" evidence="2">
    <location>
        <begin position="828"/>
        <end position="838"/>
    </location>
</feature>
<feature type="compositionally biased region" description="Basic and acidic residues" evidence="2">
    <location>
        <begin position="1158"/>
        <end position="1167"/>
    </location>
</feature>
<feature type="disulfide bond" evidence="1">
    <location>
        <begin position="1700"/>
        <end position="1727"/>
    </location>
</feature>
<dbReference type="RefSeq" id="XP_029645281.1">
    <property type="nucleotide sequence ID" value="XM_029789421.2"/>
</dbReference>
<feature type="compositionally biased region" description="Basic and acidic residues" evidence="2">
    <location>
        <begin position="1051"/>
        <end position="1108"/>
    </location>
</feature>
<reference evidence="6 7" key="1">
    <citation type="submission" date="2025-08" db="UniProtKB">
        <authorList>
            <consortium name="RefSeq"/>
        </authorList>
    </citation>
    <scope>IDENTIFICATION</scope>
</reference>
<dbReference type="InterPro" id="IPR028938">
    <property type="entry name" value="Rsf1-like"/>
</dbReference>
<keyword evidence="5" id="KW-1185">Reference proteome</keyword>
<dbReference type="PANTHER" id="PTHR14296:SF3">
    <property type="entry name" value="DIKAR, ISOFORM F"/>
    <property type="match status" value="1"/>
</dbReference>
<evidence type="ECO:0000256" key="2">
    <source>
        <dbReference type="SAM" id="MobiDB-lite"/>
    </source>
</evidence>
<feature type="region of interest" description="Disordered" evidence="2">
    <location>
        <begin position="1158"/>
        <end position="1201"/>
    </location>
</feature>
<accession>A0A6P7T640</accession>
<dbReference type="PROSITE" id="PS50025">
    <property type="entry name" value="LAM_G_DOMAIN"/>
    <property type="match status" value="2"/>
</dbReference>
<proteinExistence type="predicted"/>
<feature type="compositionally biased region" description="Basic and acidic residues" evidence="2">
    <location>
        <begin position="987"/>
        <end position="1003"/>
    </location>
</feature>
<feature type="compositionally biased region" description="Basic residues" evidence="2">
    <location>
        <begin position="146"/>
        <end position="161"/>
    </location>
</feature>
<feature type="compositionally biased region" description="Basic and acidic residues" evidence="2">
    <location>
        <begin position="1121"/>
        <end position="1140"/>
    </location>
</feature>
<evidence type="ECO:0000313" key="6">
    <source>
        <dbReference type="RefSeq" id="XP_029645281.1"/>
    </source>
</evidence>
<dbReference type="InterPro" id="IPR001791">
    <property type="entry name" value="Laminin_G"/>
</dbReference>
<dbReference type="CDD" id="cd00110">
    <property type="entry name" value="LamG"/>
    <property type="match status" value="1"/>
</dbReference>
<feature type="region of interest" description="Disordered" evidence="2">
    <location>
        <begin position="1249"/>
        <end position="1291"/>
    </location>
</feature>
<sequence>MYCGTVLFFAVKCLLLFMLFSSIDVNGFISGSKKRAAKKRLVDYQISGYINLSSEIPGTPDLPVEEIMLQTNGIFKNDTKITKDLVTKNASHKSDSHIPDDCDPFINEYSCLSIIQKDDIYIKIIDTDSKNWGERQPYKRIEKYTRKAKRKRKKYRKRKQNKDRNKNDNKNNQKGSSSVNDTSRRKQCQTGAATIEVKNEKCTGSADLNPPSNLETKLPRKYWTVPKFVLALREKLIGKIKQLYNILRNGVGETIRKILHSYMQIHKRYKDIKEQSRKVLTDGHDVVIEIIQVSEQVYGTISSMNELTRRLYSRKDNRILHRHLRVSHHFAVIKSRNRHTHAWETLKALDKIKTIKNKVVFLSQFTRVYDYTDFYEKVYLLKEHTFNQRTRLIDLLDISRQVNYTLMYYPRMAMLENTRDISIMNRDLMDEQYSVKSRIRRINKNINNIRVLHTSCRLKLHHLLEIDFAAVIKTHVAKRKPFTEAEKRQVRKWASEVKEHMSDIDDVMEVIHWVLQPSLNMGKTTIGRLNPEEQNDDNTDHLERLRKKVHYWKYLKRYRSSKQRTVQKDGITGDDGSGSNGRSGDGHGSKRNRWRKKKRNFFKKIRSRHRRDVANADQSMSIYDTFDEIELKLREIIKKLDEVWANILRFINAKKYCRNGEDAIEGSGDGETICDLDGSTDDSDGLITNNKNVDENGFEFVDGDEIIPLNTKRLLEAYMDETSIKSKKVQKRCYNVQQDIQDLKPKLAQVSSELSRTEKLANSTTFLQTHIFEFLSNRTKYIAELKETTAELELILNKIETLNNLAEKVLADEDNLRKLLEKRKKEKEKRMKKDEKKAKNMTGKKKKPKGKKNDKQRDRSEASGGKRKSKVNTTEEDEDEYDEDGDDDGGVDVVPPIRNKKRKKERDEIKTESESDVSLGDGKNLGSKGNRKKADKHSGRNGNSVIVNRQDKKVNGQRKRGKSDVSEKEDEIEGENRKGKKRKKESKGKSDVKKKVEVEEKNEKVKKKKPHEKDEKENDKIGGSKDNKEENWLDVWEDLVNFENMVRKNESLKLVSEETSSKKSNKAELERKTTKDENNDREEVLVLKKDDWSNKKKNGNEKNEGKDTKSKKRKSKRRKDMNKTESKEKGGSSNTKKENWLDLWENLIESQELLKKGGSEDLNRNEESQFQNEQNLAERKDGYYEKQQEKEGGEEIKDFEKENSKNVGNIVNIKKQKHYKILTKEDQESRKNKLKLKIKKLQRYRRDLRNIDKDRKSFNRKRDARRRRRMRKKRRKNPRRRDRTHARLQSDKAEDEDAVVKFVTKLNKQIEIDVTKSKENIVIMNKTLQELPKDLHQSVISNVEQLRMNISQIQYKIHLARTLLSAMKIPVKFTGKDYLKVPLHPGYDSRKIQSDMDVCVKPKLKSGAILAVNINNSVSYILGLKNSAVFLSVYDMDGKELKVVESKSKTKPEVWYKFGIQRIGRNFSVTISPISAAAQTNKEVVKIFLPKINAEYTAPSVAYVGGYPEELWKNKLKQLEGCVGSLDVDGHAMSLMQPFSDGSQPTPCTHGCGDNSSMVFEGNGFAEFHIDDILKTGLTSVQLTFKTYQTDALLLFLKNTNFQLIVTLESGNILIQYELEDTQTAKLSGPKELSNGMLHKIQISIKNGKFSAGIVGEKFKFDNTDYKPEKNELETVFSLGGLSPHYQNNTISHYRSLTGCLSNVWLNDQEVSLLHLQDARHVQLGNCDKNLWLSCIQFTKHSKAFQLPDFGFVKSISIKVSHQANGVALFFEREKKFAIEVNLQDSLVEVTNHVTKDKSSMTRNSSTALWNVISVIDQVGNLHISLDGQNSVDMGYKKNTGWFQNNVNDFSMSITIGGLSEDYQESSKKSKTLHGSISSVLIENALLDLRRLGISNQIDVCSKPIGA</sequence>
<dbReference type="GO" id="GO:0031213">
    <property type="term" value="C:RSF complex"/>
    <property type="evidence" value="ECO:0007669"/>
    <property type="project" value="InterPro"/>
</dbReference>
<feature type="domain" description="Laminin G" evidence="4">
    <location>
        <begin position="1555"/>
        <end position="1727"/>
    </location>
</feature>
<dbReference type="Proteomes" id="UP000515154">
    <property type="component" value="Linkage group LG14"/>
</dbReference>
<feature type="signal peptide" evidence="3">
    <location>
        <begin position="1"/>
        <end position="27"/>
    </location>
</feature>
<dbReference type="SUPFAM" id="SSF49899">
    <property type="entry name" value="Concanavalin A-like lectins/glucanases"/>
    <property type="match status" value="2"/>
</dbReference>
<dbReference type="InterPro" id="IPR013320">
    <property type="entry name" value="ConA-like_dom_sf"/>
</dbReference>
<keyword evidence="3" id="KW-0732">Signal</keyword>